<evidence type="ECO:0000313" key="4">
    <source>
        <dbReference type="Proteomes" id="UP000823611"/>
    </source>
</evidence>
<organism evidence="3 4">
    <name type="scientific">Candidatus Fimicola merdigallinarum</name>
    <dbReference type="NCBI Taxonomy" id="2840819"/>
    <lineage>
        <taxon>Bacteria</taxon>
        <taxon>Bacillati</taxon>
        <taxon>Bacillota</taxon>
        <taxon>Clostridia</taxon>
        <taxon>Lachnospirales</taxon>
        <taxon>Lachnospiraceae</taxon>
        <taxon>Lachnospiraceae incertae sedis</taxon>
        <taxon>Candidatus Fimicola</taxon>
    </lineage>
</organism>
<dbReference type="Pfam" id="PF00534">
    <property type="entry name" value="Glycos_transf_1"/>
    <property type="match status" value="1"/>
</dbReference>
<dbReference type="Proteomes" id="UP000823611">
    <property type="component" value="Unassembled WGS sequence"/>
</dbReference>
<dbReference type="EMBL" id="JADIMX010000105">
    <property type="protein sequence ID" value="MBO8434748.1"/>
    <property type="molecule type" value="Genomic_DNA"/>
</dbReference>
<dbReference type="AlphaFoldDB" id="A0A9D9DW84"/>
<dbReference type="InterPro" id="IPR028098">
    <property type="entry name" value="Glyco_trans_4-like_N"/>
</dbReference>
<dbReference type="Gene3D" id="3.40.50.2000">
    <property type="entry name" value="Glycogen Phosphorylase B"/>
    <property type="match status" value="2"/>
</dbReference>
<gene>
    <name evidence="3" type="ORF">IAC55_05440</name>
</gene>
<reference evidence="3" key="2">
    <citation type="journal article" date="2021" name="PeerJ">
        <title>Extensive microbial diversity within the chicken gut microbiome revealed by metagenomics and culture.</title>
        <authorList>
            <person name="Gilroy R."/>
            <person name="Ravi A."/>
            <person name="Getino M."/>
            <person name="Pursley I."/>
            <person name="Horton D.L."/>
            <person name="Alikhan N.F."/>
            <person name="Baker D."/>
            <person name="Gharbi K."/>
            <person name="Hall N."/>
            <person name="Watson M."/>
            <person name="Adriaenssens E.M."/>
            <person name="Foster-Nyarko E."/>
            <person name="Jarju S."/>
            <person name="Secka A."/>
            <person name="Antonio M."/>
            <person name="Oren A."/>
            <person name="Chaudhuri R.R."/>
            <person name="La Ragione R."/>
            <person name="Hildebrand F."/>
            <person name="Pallen M.J."/>
        </authorList>
    </citation>
    <scope>NUCLEOTIDE SEQUENCE</scope>
    <source>
        <strain evidence="3">F6-4510</strain>
    </source>
</reference>
<dbReference type="SUPFAM" id="SSF53756">
    <property type="entry name" value="UDP-Glycosyltransferase/glycogen phosphorylase"/>
    <property type="match status" value="1"/>
</dbReference>
<feature type="domain" description="Glycosyl transferase family 1" evidence="1">
    <location>
        <begin position="179"/>
        <end position="345"/>
    </location>
</feature>
<proteinExistence type="predicted"/>
<dbReference type="InterPro" id="IPR001296">
    <property type="entry name" value="Glyco_trans_1"/>
</dbReference>
<dbReference type="PANTHER" id="PTHR12526:SF630">
    <property type="entry name" value="GLYCOSYLTRANSFERASE"/>
    <property type="match status" value="1"/>
</dbReference>
<dbReference type="CDD" id="cd03801">
    <property type="entry name" value="GT4_PimA-like"/>
    <property type="match status" value="1"/>
</dbReference>
<comment type="caution">
    <text evidence="3">The sequence shown here is derived from an EMBL/GenBank/DDBJ whole genome shotgun (WGS) entry which is preliminary data.</text>
</comment>
<feature type="domain" description="Glycosyltransferase subfamily 4-like N-terminal" evidence="2">
    <location>
        <begin position="13"/>
        <end position="169"/>
    </location>
</feature>
<sequence length="369" mass="40940">MIKVLNIISDKNIGGAGRCVLNFLKYYDRDNFQVSVVVPKGSLLKPEIEKLNTKVIEVSGIADKSFDTKCIGELKRIIKEENPDAVHTHGTFSGRIAGKLCGKKIIYTRHSVFPVSKKISTQPGKTINKLANEFFSDEIIAVAEAAKDNLTEGGISDKKIKVILNGVEPVKRCTDEEIKATKEKYGIKDDEFVIGIMARLEAVKGHRYLIDAGRILKSKGKKVKILIIGTGGIESEIRDYVDKTNMNDTVVFTGFIKNVREILSIMDIQANASYGTEATSLALLEGMSMGIPAVVSNYGGNPGVITSGENGYIFKLKDSEDMALYIEKIMDNPDIFEYMKEKSKEIFNNKFTAQIYARNIENVYRDAVK</sequence>
<accession>A0A9D9DW84</accession>
<protein>
    <submittedName>
        <fullName evidence="3">Glycosyltransferase family 4 protein</fullName>
    </submittedName>
</protein>
<name>A0A9D9DW84_9FIRM</name>
<reference evidence="3" key="1">
    <citation type="submission" date="2020-10" db="EMBL/GenBank/DDBJ databases">
        <authorList>
            <person name="Gilroy R."/>
        </authorList>
    </citation>
    <scope>NUCLEOTIDE SEQUENCE</scope>
    <source>
        <strain evidence="3">F6-4510</strain>
    </source>
</reference>
<evidence type="ECO:0000259" key="2">
    <source>
        <dbReference type="Pfam" id="PF13439"/>
    </source>
</evidence>
<dbReference type="PANTHER" id="PTHR12526">
    <property type="entry name" value="GLYCOSYLTRANSFERASE"/>
    <property type="match status" value="1"/>
</dbReference>
<dbReference type="GO" id="GO:0016757">
    <property type="term" value="F:glycosyltransferase activity"/>
    <property type="evidence" value="ECO:0007669"/>
    <property type="project" value="InterPro"/>
</dbReference>
<evidence type="ECO:0000259" key="1">
    <source>
        <dbReference type="Pfam" id="PF00534"/>
    </source>
</evidence>
<evidence type="ECO:0000313" key="3">
    <source>
        <dbReference type="EMBL" id="MBO8434748.1"/>
    </source>
</evidence>
<dbReference type="Pfam" id="PF13439">
    <property type="entry name" value="Glyco_transf_4"/>
    <property type="match status" value="1"/>
</dbReference>